<dbReference type="Proteomes" id="UP000199397">
    <property type="component" value="Unassembled WGS sequence"/>
</dbReference>
<dbReference type="GO" id="GO:0009982">
    <property type="term" value="F:pseudouridine synthase activity"/>
    <property type="evidence" value="ECO:0007669"/>
    <property type="project" value="InterPro"/>
</dbReference>
<evidence type="ECO:0000313" key="2">
    <source>
        <dbReference type="Proteomes" id="UP000199397"/>
    </source>
</evidence>
<name>A0A1H3WIF2_9GAMM</name>
<dbReference type="STRING" id="525918.SAMN05660964_00462"/>
<dbReference type="PANTHER" id="PTHR47811">
    <property type="entry name" value="TRNA PSEUDOURIDINE SYNTHASE D"/>
    <property type="match status" value="1"/>
</dbReference>
<dbReference type="GO" id="GO:0001522">
    <property type="term" value="P:pseudouridine synthesis"/>
    <property type="evidence" value="ECO:0007669"/>
    <property type="project" value="InterPro"/>
</dbReference>
<dbReference type="AlphaFoldDB" id="A0A1H3WIF2"/>
<protein>
    <submittedName>
        <fullName evidence="1">tRNA pseudouridine synthase D (TruD)</fullName>
    </submittedName>
</protein>
<dbReference type="PANTHER" id="PTHR47811:SF1">
    <property type="entry name" value="TRNA PSEUDOURIDINE SYNTHASE D"/>
    <property type="match status" value="1"/>
</dbReference>
<dbReference type="InterPro" id="IPR043165">
    <property type="entry name" value="TruD_insert_sf"/>
</dbReference>
<dbReference type="GO" id="GO:0006396">
    <property type="term" value="P:RNA processing"/>
    <property type="evidence" value="ECO:0007669"/>
    <property type="project" value="UniProtKB-ARBA"/>
</dbReference>
<sequence length="126" mass="14143">MDVADATLEPRLAALAIHPTGALWGRGELDTRDAARELEAEQTARFPIFCAGLEKQGLKQERRALRIQVGEVGFEVLDEATLRLAFTLPPGSYATRYFWSSWERLRPNLCQCSKQLLHIGGGMRCR</sequence>
<accession>A0A1H3WIF2</accession>
<dbReference type="InterPro" id="IPR020103">
    <property type="entry name" value="PsdUridine_synth_cat_dom_sf"/>
</dbReference>
<keyword evidence="2" id="KW-1185">Reference proteome</keyword>
<dbReference type="GO" id="GO:0003723">
    <property type="term" value="F:RNA binding"/>
    <property type="evidence" value="ECO:0007669"/>
    <property type="project" value="InterPro"/>
</dbReference>
<proteinExistence type="predicted"/>
<evidence type="ECO:0000313" key="1">
    <source>
        <dbReference type="EMBL" id="SDZ86899.1"/>
    </source>
</evidence>
<dbReference type="EMBL" id="FNQP01000002">
    <property type="protein sequence ID" value="SDZ86899.1"/>
    <property type="molecule type" value="Genomic_DNA"/>
</dbReference>
<dbReference type="InterPro" id="IPR050170">
    <property type="entry name" value="TruD_pseudoU_synthase"/>
</dbReference>
<gene>
    <name evidence="1" type="ORF">SAMN05660964_00462</name>
</gene>
<dbReference type="Gene3D" id="3.30.2340.10">
    <property type="entry name" value="TruD, insertion domain"/>
    <property type="match status" value="1"/>
</dbReference>
<dbReference type="GO" id="GO:0140098">
    <property type="term" value="F:catalytic activity, acting on RNA"/>
    <property type="evidence" value="ECO:0007669"/>
    <property type="project" value="UniProtKB-ARBA"/>
</dbReference>
<dbReference type="GO" id="GO:0005829">
    <property type="term" value="C:cytosol"/>
    <property type="evidence" value="ECO:0007669"/>
    <property type="project" value="TreeGrafter"/>
</dbReference>
<organism evidence="1 2">
    <name type="scientific">Thiothrix caldifontis</name>
    <dbReference type="NCBI Taxonomy" id="525918"/>
    <lineage>
        <taxon>Bacteria</taxon>
        <taxon>Pseudomonadati</taxon>
        <taxon>Pseudomonadota</taxon>
        <taxon>Gammaproteobacteria</taxon>
        <taxon>Thiotrichales</taxon>
        <taxon>Thiotrichaceae</taxon>
        <taxon>Thiothrix</taxon>
    </lineage>
</organism>
<reference evidence="1 2" key="1">
    <citation type="submission" date="2016-10" db="EMBL/GenBank/DDBJ databases">
        <authorList>
            <person name="de Groot N.N."/>
        </authorList>
    </citation>
    <scope>NUCLEOTIDE SEQUENCE [LARGE SCALE GENOMIC DNA]</scope>
    <source>
        <strain evidence="1 2">DSM 21228</strain>
    </source>
</reference>
<dbReference type="CDD" id="cd01291">
    <property type="entry name" value="PseudoU_synth"/>
    <property type="match status" value="1"/>
</dbReference>
<dbReference type="SUPFAM" id="SSF55120">
    <property type="entry name" value="Pseudouridine synthase"/>
    <property type="match status" value="1"/>
</dbReference>